<dbReference type="InterPro" id="IPR050368">
    <property type="entry name" value="ClC-type_chloride_channel"/>
</dbReference>
<evidence type="ECO:0000313" key="13">
    <source>
        <dbReference type="EMBL" id="MBE9666420.1"/>
    </source>
</evidence>
<evidence type="ECO:0000256" key="8">
    <source>
        <dbReference type="ARBA" id="ARBA00023214"/>
    </source>
</evidence>
<keyword evidence="8" id="KW-0868">Chloride</keyword>
<protein>
    <submittedName>
        <fullName evidence="13">Chloride channel protein</fullName>
    </submittedName>
</protein>
<feature type="domain" description="CBS" evidence="12">
    <location>
        <begin position="558"/>
        <end position="613"/>
    </location>
</feature>
<dbReference type="Pfam" id="PF00654">
    <property type="entry name" value="Voltage_CLC"/>
    <property type="match status" value="1"/>
</dbReference>
<dbReference type="InterPro" id="IPR014743">
    <property type="entry name" value="Cl-channel_core"/>
</dbReference>
<dbReference type="InterPro" id="IPR046342">
    <property type="entry name" value="CBS_dom_sf"/>
</dbReference>
<keyword evidence="3 11" id="KW-0812">Transmembrane</keyword>
<keyword evidence="2" id="KW-0813">Transport</keyword>
<evidence type="ECO:0000256" key="6">
    <source>
        <dbReference type="ARBA" id="ARBA00023136"/>
    </source>
</evidence>
<feature type="transmembrane region" description="Helical" evidence="11">
    <location>
        <begin position="408"/>
        <end position="432"/>
    </location>
</feature>
<dbReference type="CDD" id="cd00400">
    <property type="entry name" value="Voltage_gated_ClC"/>
    <property type="match status" value="1"/>
</dbReference>
<dbReference type="Gene3D" id="3.10.580.10">
    <property type="entry name" value="CBS-domain"/>
    <property type="match status" value="1"/>
</dbReference>
<gene>
    <name evidence="13" type="ORF">IRJ18_08620</name>
</gene>
<evidence type="ECO:0000256" key="11">
    <source>
        <dbReference type="SAM" id="Phobius"/>
    </source>
</evidence>
<comment type="caution">
    <text evidence="13">The sequence shown here is derived from an EMBL/GenBank/DDBJ whole genome shotgun (WGS) entry which is preliminary data.</text>
</comment>
<dbReference type="PANTHER" id="PTHR43427">
    <property type="entry name" value="CHLORIDE CHANNEL PROTEIN CLC-E"/>
    <property type="match status" value="1"/>
</dbReference>
<dbReference type="RefSeq" id="WP_194105780.1">
    <property type="nucleotide sequence ID" value="NZ_JADFFM010000001.1"/>
</dbReference>
<evidence type="ECO:0000256" key="9">
    <source>
        <dbReference type="ARBA" id="ARBA00023303"/>
    </source>
</evidence>
<proteinExistence type="predicted"/>
<feature type="transmembrane region" description="Helical" evidence="11">
    <location>
        <begin position="347"/>
        <end position="371"/>
    </location>
</feature>
<name>A0ABR9XGU3_9SPHI</name>
<feature type="transmembrane region" description="Helical" evidence="11">
    <location>
        <begin position="87"/>
        <end position="109"/>
    </location>
</feature>
<dbReference type="SUPFAM" id="SSF81340">
    <property type="entry name" value="Clc chloride channel"/>
    <property type="match status" value="1"/>
</dbReference>
<dbReference type="CDD" id="cd02205">
    <property type="entry name" value="CBS_pair_SF"/>
    <property type="match status" value="1"/>
</dbReference>
<dbReference type="Proteomes" id="UP000632774">
    <property type="component" value="Unassembled WGS sequence"/>
</dbReference>
<feature type="transmembrane region" description="Helical" evidence="11">
    <location>
        <begin position="297"/>
        <end position="315"/>
    </location>
</feature>
<accession>A0ABR9XGU3</accession>
<evidence type="ECO:0000256" key="1">
    <source>
        <dbReference type="ARBA" id="ARBA00004141"/>
    </source>
</evidence>
<sequence length="616" mass="68379">MSDYKKLKKFHSFFKFKRDFRANSIRNVKSYEIVLLWLRKFLTRTQFLILSGILVGITSGFAGVLLKSLVHYIHYLITAKFQFEQQIIFYIVFPVMGITLTALVGVIFFKKGHERKGIPAILYDIAQNSSMVPRVKMYSQIIQSALTIGLGGSAGLESPIAVTGSAIGSNFAKTYNLDYKDRTLLLAAGATAGIASAFNAPIAGIMFAFEILLTGVVFTDFIPLVVAAVCGSLVSRIVLKEEILFQFTARHAFNYKNIPFYLVLALGCGLYARYFVVTSQWVEHQIKRLNLRPLQKAIIGGGILSLLCLLVPPLFGEGYQTIKALTNGHIKEIVGVSFLKYFDYRAWFVLLFLGFICLLKAFATSVTIFSGGCGGNFAPSLFAGGVFGYFIAVLCTQLGIQDVPTTNMILVGMAGVMSGVLYAPLTAIFLIAESSSGYDLFIPLMIVSVISYLIAKRFSPISPELKKLAEEGQIFTREHDKNLLSLMHTYDLVDKDIQVIDKHATFNELITLIKTGKRNIIAVVNKTGGLEGIIRLEDVRPVMFNKELYESLDVQKIMITPPAVIDLNDDVRDIIKIFDETGTWNLPVIATGNFVGFISKSAILNRYRELLKEYST</sequence>
<keyword evidence="7" id="KW-0869">Chloride channel</keyword>
<evidence type="ECO:0000259" key="12">
    <source>
        <dbReference type="PROSITE" id="PS51371"/>
    </source>
</evidence>
<evidence type="ECO:0000256" key="3">
    <source>
        <dbReference type="ARBA" id="ARBA00022692"/>
    </source>
</evidence>
<keyword evidence="9" id="KW-0407">Ion channel</keyword>
<reference evidence="13 14" key="1">
    <citation type="submission" date="2020-10" db="EMBL/GenBank/DDBJ databases">
        <title>Mucilaginibacter mali sp. nov., isolated from rhizosphere soil of apple orchard.</title>
        <authorList>
            <person name="Lee J.-S."/>
            <person name="Kim H.S."/>
            <person name="Kim J.-S."/>
        </authorList>
    </citation>
    <scope>NUCLEOTIDE SEQUENCE [LARGE SCALE GENOMIC DNA]</scope>
    <source>
        <strain evidence="13 14">KCTC 23157</strain>
    </source>
</reference>
<feature type="transmembrane region" description="Helical" evidence="11">
    <location>
        <begin position="221"/>
        <end position="239"/>
    </location>
</feature>
<feature type="transmembrane region" description="Helical" evidence="11">
    <location>
        <begin position="47"/>
        <end position="67"/>
    </location>
</feature>
<comment type="subcellular location">
    <subcellularLocation>
        <location evidence="1">Membrane</location>
        <topology evidence="1">Multi-pass membrane protein</topology>
    </subcellularLocation>
</comment>
<dbReference type="PRINTS" id="PR00762">
    <property type="entry name" value="CLCHANNEL"/>
</dbReference>
<dbReference type="InterPro" id="IPR000644">
    <property type="entry name" value="CBS_dom"/>
</dbReference>
<keyword evidence="14" id="KW-1185">Reference proteome</keyword>
<keyword evidence="10" id="KW-0129">CBS domain</keyword>
<feature type="transmembrane region" description="Helical" evidence="11">
    <location>
        <begin position="260"/>
        <end position="277"/>
    </location>
</feature>
<dbReference type="EMBL" id="JADFFM010000001">
    <property type="protein sequence ID" value="MBE9666420.1"/>
    <property type="molecule type" value="Genomic_DNA"/>
</dbReference>
<evidence type="ECO:0000256" key="2">
    <source>
        <dbReference type="ARBA" id="ARBA00022448"/>
    </source>
</evidence>
<dbReference type="PROSITE" id="PS51371">
    <property type="entry name" value="CBS"/>
    <property type="match status" value="1"/>
</dbReference>
<dbReference type="SMART" id="SM00116">
    <property type="entry name" value="CBS"/>
    <property type="match status" value="1"/>
</dbReference>
<evidence type="ECO:0000256" key="4">
    <source>
        <dbReference type="ARBA" id="ARBA00022989"/>
    </source>
</evidence>
<keyword evidence="6 11" id="KW-0472">Membrane</keyword>
<dbReference type="InterPro" id="IPR001807">
    <property type="entry name" value="ClC"/>
</dbReference>
<organism evidence="13 14">
    <name type="scientific">Mucilaginibacter boryungensis</name>
    <dbReference type="NCBI Taxonomy" id="768480"/>
    <lineage>
        <taxon>Bacteria</taxon>
        <taxon>Pseudomonadati</taxon>
        <taxon>Bacteroidota</taxon>
        <taxon>Sphingobacteriia</taxon>
        <taxon>Sphingobacteriales</taxon>
        <taxon>Sphingobacteriaceae</taxon>
        <taxon>Mucilaginibacter</taxon>
    </lineage>
</organism>
<evidence type="ECO:0000313" key="14">
    <source>
        <dbReference type="Proteomes" id="UP000632774"/>
    </source>
</evidence>
<dbReference type="PANTHER" id="PTHR43427:SF6">
    <property type="entry name" value="CHLORIDE CHANNEL PROTEIN CLC-E"/>
    <property type="match status" value="1"/>
</dbReference>
<dbReference type="Pfam" id="PF00571">
    <property type="entry name" value="CBS"/>
    <property type="match status" value="2"/>
</dbReference>
<dbReference type="Gene3D" id="1.10.3080.10">
    <property type="entry name" value="Clc chloride channel"/>
    <property type="match status" value="1"/>
</dbReference>
<feature type="transmembrane region" description="Helical" evidence="11">
    <location>
        <begin position="183"/>
        <end position="209"/>
    </location>
</feature>
<feature type="transmembrane region" description="Helical" evidence="11">
    <location>
        <begin position="377"/>
        <end position="396"/>
    </location>
</feature>
<evidence type="ECO:0000256" key="7">
    <source>
        <dbReference type="ARBA" id="ARBA00023173"/>
    </source>
</evidence>
<keyword evidence="5" id="KW-0406">Ion transport</keyword>
<evidence type="ECO:0000256" key="5">
    <source>
        <dbReference type="ARBA" id="ARBA00023065"/>
    </source>
</evidence>
<evidence type="ECO:0000256" key="10">
    <source>
        <dbReference type="PROSITE-ProRule" id="PRU00703"/>
    </source>
</evidence>
<feature type="transmembrane region" description="Helical" evidence="11">
    <location>
        <begin position="438"/>
        <end position="455"/>
    </location>
</feature>
<keyword evidence="4 11" id="KW-1133">Transmembrane helix</keyword>
<dbReference type="SUPFAM" id="SSF54631">
    <property type="entry name" value="CBS-domain pair"/>
    <property type="match status" value="1"/>
</dbReference>